<evidence type="ECO:0008006" key="3">
    <source>
        <dbReference type="Google" id="ProtNLM"/>
    </source>
</evidence>
<organism evidence="1 2">
    <name type="scientific">Microcoleus asticus IPMA8</name>
    <dbReference type="NCBI Taxonomy" id="2563858"/>
    <lineage>
        <taxon>Bacteria</taxon>
        <taxon>Bacillati</taxon>
        <taxon>Cyanobacteriota</taxon>
        <taxon>Cyanophyceae</taxon>
        <taxon>Oscillatoriophycideae</taxon>
        <taxon>Oscillatoriales</taxon>
        <taxon>Microcoleaceae</taxon>
        <taxon>Microcoleus</taxon>
        <taxon>Microcoleus asticus</taxon>
    </lineage>
</organism>
<name>A0ABX2CXG4_9CYAN</name>
<proteinExistence type="predicted"/>
<accession>A0ABX2CXG4</accession>
<reference evidence="1 2" key="1">
    <citation type="journal article" date="2020" name="Sci. Rep.">
        <title>A novel cyanobacterial geosmin producer, revising GeoA distribution and dispersion patterns in Bacteria.</title>
        <authorList>
            <person name="Churro C."/>
            <person name="Semedo-Aguiar A.P."/>
            <person name="Silva A.D."/>
            <person name="Pereira-Leal J.B."/>
            <person name="Leite R.B."/>
        </authorList>
    </citation>
    <scope>NUCLEOTIDE SEQUENCE [LARGE SCALE GENOMIC DNA]</scope>
    <source>
        <strain evidence="1 2">IPMA8</strain>
    </source>
</reference>
<gene>
    <name evidence="1" type="ORF">E5S67_01823</name>
</gene>
<sequence>MQFIVLSSARSTNIIFITPQRYLINADVNGSMNIGRKLAANGFLPDPVEALVVGPVRFKPYKQKNMV</sequence>
<dbReference type="Proteomes" id="UP000702425">
    <property type="component" value="Unassembled WGS sequence"/>
</dbReference>
<dbReference type="EMBL" id="SRRZ01000025">
    <property type="protein sequence ID" value="NQE34100.1"/>
    <property type="molecule type" value="Genomic_DNA"/>
</dbReference>
<keyword evidence="2" id="KW-1185">Reference proteome</keyword>
<evidence type="ECO:0000313" key="2">
    <source>
        <dbReference type="Proteomes" id="UP000702425"/>
    </source>
</evidence>
<evidence type="ECO:0000313" key="1">
    <source>
        <dbReference type="EMBL" id="NQE34100.1"/>
    </source>
</evidence>
<protein>
    <recommendedName>
        <fullName evidence="3">Transposase</fullName>
    </recommendedName>
</protein>
<comment type="caution">
    <text evidence="1">The sequence shown here is derived from an EMBL/GenBank/DDBJ whole genome shotgun (WGS) entry which is preliminary data.</text>
</comment>